<dbReference type="InterPro" id="IPR050638">
    <property type="entry name" value="AA-Vitamin_Transporters"/>
</dbReference>
<dbReference type="GO" id="GO:0016020">
    <property type="term" value="C:membrane"/>
    <property type="evidence" value="ECO:0007669"/>
    <property type="project" value="UniProtKB-SubCell"/>
</dbReference>
<feature type="transmembrane region" description="Helical" evidence="6">
    <location>
        <begin position="147"/>
        <end position="168"/>
    </location>
</feature>
<feature type="transmembrane region" description="Helical" evidence="6">
    <location>
        <begin position="30"/>
        <end position="53"/>
    </location>
</feature>
<evidence type="ECO:0000256" key="5">
    <source>
        <dbReference type="ARBA" id="ARBA00023136"/>
    </source>
</evidence>
<feature type="transmembrane region" description="Helical" evidence="6">
    <location>
        <begin position="241"/>
        <end position="258"/>
    </location>
</feature>
<gene>
    <name evidence="8" type="ORF">DR864_12950</name>
</gene>
<accession>A0A344TIX7</accession>
<dbReference type="PANTHER" id="PTHR32322:SF2">
    <property type="entry name" value="EAMA DOMAIN-CONTAINING PROTEIN"/>
    <property type="match status" value="1"/>
</dbReference>
<feature type="domain" description="EamA" evidence="7">
    <location>
        <begin position="150"/>
        <end position="281"/>
    </location>
</feature>
<keyword evidence="3 6" id="KW-0812">Transmembrane</keyword>
<keyword evidence="5 6" id="KW-0472">Membrane</keyword>
<evidence type="ECO:0000313" key="9">
    <source>
        <dbReference type="Proteomes" id="UP000251993"/>
    </source>
</evidence>
<dbReference type="PANTHER" id="PTHR32322">
    <property type="entry name" value="INNER MEMBRANE TRANSPORTER"/>
    <property type="match status" value="1"/>
</dbReference>
<feature type="transmembrane region" description="Helical" evidence="6">
    <location>
        <begin position="120"/>
        <end position="141"/>
    </location>
</feature>
<comment type="similarity">
    <text evidence="2">Belongs to the EamA transporter family.</text>
</comment>
<keyword evidence="4 6" id="KW-1133">Transmembrane helix</keyword>
<reference evidence="8 9" key="1">
    <citation type="submission" date="2018-07" db="EMBL/GenBank/DDBJ databases">
        <title>Genome sequencing of Runella.</title>
        <authorList>
            <person name="Baek M.-G."/>
            <person name="Yi H."/>
        </authorList>
    </citation>
    <scope>NUCLEOTIDE SEQUENCE [LARGE SCALE GENOMIC DNA]</scope>
    <source>
        <strain evidence="8 9">HYN0085</strain>
    </source>
</reference>
<dbReference type="Pfam" id="PF00892">
    <property type="entry name" value="EamA"/>
    <property type="match status" value="2"/>
</dbReference>
<dbReference type="SUPFAM" id="SSF103481">
    <property type="entry name" value="Multidrug resistance efflux transporter EmrE"/>
    <property type="match status" value="2"/>
</dbReference>
<evidence type="ECO:0000256" key="6">
    <source>
        <dbReference type="SAM" id="Phobius"/>
    </source>
</evidence>
<dbReference type="EMBL" id="CP030850">
    <property type="protein sequence ID" value="AXE18598.1"/>
    <property type="molecule type" value="Genomic_DNA"/>
</dbReference>
<evidence type="ECO:0000256" key="3">
    <source>
        <dbReference type="ARBA" id="ARBA00022692"/>
    </source>
</evidence>
<name>A0A344TIX7_9BACT</name>
<protein>
    <submittedName>
        <fullName evidence="8">EamA family transporter</fullName>
    </submittedName>
</protein>
<dbReference type="Proteomes" id="UP000251993">
    <property type="component" value="Chromosome"/>
</dbReference>
<comment type="subcellular location">
    <subcellularLocation>
        <location evidence="1">Membrane</location>
        <topology evidence="1">Multi-pass membrane protein</topology>
    </subcellularLocation>
</comment>
<dbReference type="OrthoDB" id="1098926at2"/>
<feature type="transmembrane region" description="Helical" evidence="6">
    <location>
        <begin position="91"/>
        <end position="113"/>
    </location>
</feature>
<feature type="transmembrane region" description="Helical" evidence="6">
    <location>
        <begin position="180"/>
        <end position="199"/>
    </location>
</feature>
<dbReference type="KEGG" id="run:DR864_12950"/>
<dbReference type="AlphaFoldDB" id="A0A344TIX7"/>
<feature type="transmembrane region" description="Helical" evidence="6">
    <location>
        <begin position="211"/>
        <end position="234"/>
    </location>
</feature>
<evidence type="ECO:0000256" key="2">
    <source>
        <dbReference type="ARBA" id="ARBA00007362"/>
    </source>
</evidence>
<evidence type="ECO:0000259" key="7">
    <source>
        <dbReference type="Pfam" id="PF00892"/>
    </source>
</evidence>
<feature type="transmembrane region" description="Helical" evidence="6">
    <location>
        <begin position="65"/>
        <end position="85"/>
    </location>
</feature>
<evidence type="ECO:0000313" key="8">
    <source>
        <dbReference type="EMBL" id="AXE18598.1"/>
    </source>
</evidence>
<dbReference type="InterPro" id="IPR000620">
    <property type="entry name" value="EamA_dom"/>
</dbReference>
<sequence length="288" mass="31791">MKNIVIGLFFAALWASASVATKFGIRSADPLILANVRFLIAGGLMLGFAYLVQGRKNPLPKGKEWGQLLIFAFLNTTLYLSAFVISMREVAAGIGSLSTATGPLFVIIISAFWLQRQLRWYEAVGVVLGLSGAAMATWPLLQNSYASARGLSILMAGIVAVSAASVYYSKVKWQLPNLLINGWQVMLGGLMLLPFTIYFADWQGAQWDIQFWASVAWLIIPVSVISLQLWFYLLRLDAVKASLWLFLCPIFGFTYSNLLLNEPLSWHTFGGTALVISGLYVAQRDKFS</sequence>
<dbReference type="InterPro" id="IPR037185">
    <property type="entry name" value="EmrE-like"/>
</dbReference>
<dbReference type="RefSeq" id="WP_114067381.1">
    <property type="nucleotide sequence ID" value="NZ_CP030850.1"/>
</dbReference>
<evidence type="ECO:0000256" key="4">
    <source>
        <dbReference type="ARBA" id="ARBA00022989"/>
    </source>
</evidence>
<feature type="transmembrane region" description="Helical" evidence="6">
    <location>
        <begin position="264"/>
        <end position="282"/>
    </location>
</feature>
<organism evidence="8 9">
    <name type="scientific">Runella rosea</name>
    <dbReference type="NCBI Taxonomy" id="2259595"/>
    <lineage>
        <taxon>Bacteria</taxon>
        <taxon>Pseudomonadati</taxon>
        <taxon>Bacteroidota</taxon>
        <taxon>Cytophagia</taxon>
        <taxon>Cytophagales</taxon>
        <taxon>Spirosomataceae</taxon>
        <taxon>Runella</taxon>
    </lineage>
</organism>
<evidence type="ECO:0000256" key="1">
    <source>
        <dbReference type="ARBA" id="ARBA00004141"/>
    </source>
</evidence>
<keyword evidence="9" id="KW-1185">Reference proteome</keyword>
<proteinExistence type="inferred from homology"/>
<feature type="domain" description="EamA" evidence="7">
    <location>
        <begin position="4"/>
        <end position="137"/>
    </location>
</feature>